<dbReference type="Pfam" id="PF13490">
    <property type="entry name" value="zf-HC2"/>
    <property type="match status" value="1"/>
</dbReference>
<name>A0ABP8ZNT4_9ACTN</name>
<keyword evidence="6" id="KW-1185">Reference proteome</keyword>
<evidence type="ECO:0000259" key="4">
    <source>
        <dbReference type="Pfam" id="PF13490"/>
    </source>
</evidence>
<proteinExistence type="predicted"/>
<keyword evidence="2" id="KW-0804">Transcription</keyword>
<sequence length="224" mass="23369">MTRQEPHRDVAAYALGVLEPGDAIRFEEHLAGCMRCTVHLSDFTAMAEALRELAEPGGLPTAPSPELLDRLTGRVRAQRRRAGRRRWAMGAAAAALVVALPVGVVAVHGPGAPAAPVQRVAASDPVSGVRASVALADHGWGTSVAMRLSDLPGPRTCRLVAVGTDGAEYPVLSWWVPESGYGIDGASGDAGPLEIAGGTMLRSAEIGRWEVRGENGERLLSIGG</sequence>
<keyword evidence="1" id="KW-0805">Transcription regulation</keyword>
<keyword evidence="3" id="KW-0812">Transmembrane</keyword>
<gene>
    <name evidence="5" type="ORF">GCM10023329_02120</name>
</gene>
<dbReference type="Proteomes" id="UP001501147">
    <property type="component" value="Unassembled WGS sequence"/>
</dbReference>
<dbReference type="RefSeq" id="WP_345608347.1">
    <property type="nucleotide sequence ID" value="NZ_BAABJV010000001.1"/>
</dbReference>
<reference evidence="6" key="1">
    <citation type="journal article" date="2019" name="Int. J. Syst. Evol. Microbiol.">
        <title>The Global Catalogue of Microorganisms (GCM) 10K type strain sequencing project: providing services to taxonomists for standard genome sequencing and annotation.</title>
        <authorList>
            <consortium name="The Broad Institute Genomics Platform"/>
            <consortium name="The Broad Institute Genome Sequencing Center for Infectious Disease"/>
            <person name="Wu L."/>
            <person name="Ma J."/>
        </authorList>
    </citation>
    <scope>NUCLEOTIDE SEQUENCE [LARGE SCALE GENOMIC DNA]</scope>
    <source>
        <strain evidence="6">JCM 18324</strain>
    </source>
</reference>
<accession>A0ABP8ZNT4</accession>
<evidence type="ECO:0000256" key="2">
    <source>
        <dbReference type="ARBA" id="ARBA00023163"/>
    </source>
</evidence>
<evidence type="ECO:0000256" key="1">
    <source>
        <dbReference type="ARBA" id="ARBA00023015"/>
    </source>
</evidence>
<dbReference type="EMBL" id="BAABJV010000001">
    <property type="protein sequence ID" value="GAA4760550.1"/>
    <property type="molecule type" value="Genomic_DNA"/>
</dbReference>
<evidence type="ECO:0000256" key="3">
    <source>
        <dbReference type="SAM" id="Phobius"/>
    </source>
</evidence>
<feature type="domain" description="Putative zinc-finger" evidence="4">
    <location>
        <begin position="10"/>
        <end position="36"/>
    </location>
</feature>
<evidence type="ECO:0000313" key="5">
    <source>
        <dbReference type="EMBL" id="GAA4760550.1"/>
    </source>
</evidence>
<protein>
    <submittedName>
        <fullName evidence="5">Zf-HC2 domain-containing protein</fullName>
    </submittedName>
</protein>
<feature type="transmembrane region" description="Helical" evidence="3">
    <location>
        <begin position="87"/>
        <end position="109"/>
    </location>
</feature>
<dbReference type="InterPro" id="IPR027383">
    <property type="entry name" value="Znf_put"/>
</dbReference>
<organism evidence="5 6">
    <name type="scientific">Streptomyces sanyensis</name>
    <dbReference type="NCBI Taxonomy" id="568869"/>
    <lineage>
        <taxon>Bacteria</taxon>
        <taxon>Bacillati</taxon>
        <taxon>Actinomycetota</taxon>
        <taxon>Actinomycetes</taxon>
        <taxon>Kitasatosporales</taxon>
        <taxon>Streptomycetaceae</taxon>
        <taxon>Streptomyces</taxon>
    </lineage>
</organism>
<evidence type="ECO:0000313" key="6">
    <source>
        <dbReference type="Proteomes" id="UP001501147"/>
    </source>
</evidence>
<comment type="caution">
    <text evidence="5">The sequence shown here is derived from an EMBL/GenBank/DDBJ whole genome shotgun (WGS) entry which is preliminary data.</text>
</comment>
<keyword evidence="3" id="KW-0472">Membrane</keyword>
<dbReference type="Gene3D" id="1.10.10.1320">
    <property type="entry name" value="Anti-sigma factor, zinc-finger domain"/>
    <property type="match status" value="1"/>
</dbReference>
<dbReference type="InterPro" id="IPR041916">
    <property type="entry name" value="Anti_sigma_zinc_sf"/>
</dbReference>
<keyword evidence="3" id="KW-1133">Transmembrane helix</keyword>